<feature type="chain" id="PRO_5014140325" evidence="5">
    <location>
        <begin position="30"/>
        <end position="654"/>
    </location>
</feature>
<keyword evidence="5" id="KW-0732">Signal</keyword>
<dbReference type="Gene3D" id="1.10.472.80">
    <property type="entry name" value="Ypt/Rab-GAP domain of gyp1p, domain 3"/>
    <property type="match status" value="1"/>
</dbReference>
<organism evidence="7 8">
    <name type="scientific">Columba livia</name>
    <name type="common">Rock dove</name>
    <dbReference type="NCBI Taxonomy" id="8932"/>
    <lineage>
        <taxon>Eukaryota</taxon>
        <taxon>Metazoa</taxon>
        <taxon>Chordata</taxon>
        <taxon>Craniata</taxon>
        <taxon>Vertebrata</taxon>
        <taxon>Euteleostomi</taxon>
        <taxon>Archelosauria</taxon>
        <taxon>Archosauria</taxon>
        <taxon>Dinosauria</taxon>
        <taxon>Saurischia</taxon>
        <taxon>Theropoda</taxon>
        <taxon>Coelurosauria</taxon>
        <taxon>Aves</taxon>
        <taxon>Neognathae</taxon>
        <taxon>Neoaves</taxon>
        <taxon>Columbimorphae</taxon>
        <taxon>Columbiformes</taxon>
        <taxon>Columbidae</taxon>
        <taxon>Columba</taxon>
    </lineage>
</organism>
<evidence type="ECO:0000256" key="2">
    <source>
        <dbReference type="ARBA" id="ARBA00022553"/>
    </source>
</evidence>
<dbReference type="GO" id="GO:0071889">
    <property type="term" value="F:14-3-3 protein binding"/>
    <property type="evidence" value="ECO:0007669"/>
    <property type="project" value="UniProtKB-ARBA"/>
</dbReference>
<proteinExistence type="predicted"/>
<evidence type="ECO:0000256" key="1">
    <source>
        <dbReference type="ARBA" id="ARBA00022468"/>
    </source>
</evidence>
<dbReference type="STRING" id="8932.A0A2I0MH99"/>
<comment type="function">
    <text evidence="3">May act as a GTPase-activating protein for Rab family protein(s).</text>
</comment>
<dbReference type="FunFam" id="1.10.10.750:FF:000009">
    <property type="entry name" value="TBC1 domain family member 22A"/>
    <property type="match status" value="1"/>
</dbReference>
<evidence type="ECO:0000256" key="3">
    <source>
        <dbReference type="ARBA" id="ARBA00043879"/>
    </source>
</evidence>
<keyword evidence="8" id="KW-1185">Reference proteome</keyword>
<keyword evidence="1" id="KW-0343">GTPase activation</keyword>
<dbReference type="Proteomes" id="UP000053872">
    <property type="component" value="Unassembled WGS sequence"/>
</dbReference>
<accession>A0A2I0MH99</accession>
<evidence type="ECO:0000259" key="6">
    <source>
        <dbReference type="PROSITE" id="PS50086"/>
    </source>
</evidence>
<dbReference type="PANTHER" id="PTHR22957">
    <property type="entry name" value="TBC1 DOMAIN FAMILY MEMBER GTPASE-ACTIVATING PROTEIN"/>
    <property type="match status" value="1"/>
</dbReference>
<evidence type="ECO:0000256" key="5">
    <source>
        <dbReference type="SAM" id="SignalP"/>
    </source>
</evidence>
<dbReference type="Pfam" id="PF00566">
    <property type="entry name" value="RabGAP-TBC"/>
    <property type="match status" value="1"/>
</dbReference>
<name>A0A2I0MH99_COLLI</name>
<feature type="compositionally biased region" description="Low complexity" evidence="4">
    <location>
        <begin position="286"/>
        <end position="306"/>
    </location>
</feature>
<evidence type="ECO:0000256" key="4">
    <source>
        <dbReference type="SAM" id="MobiDB-lite"/>
    </source>
</evidence>
<protein>
    <submittedName>
        <fullName evidence="7">TBC1 domain family, member 22A</fullName>
    </submittedName>
</protein>
<feature type="region of interest" description="Disordered" evidence="4">
    <location>
        <begin position="280"/>
        <end position="311"/>
    </location>
</feature>
<evidence type="ECO:0000313" key="7">
    <source>
        <dbReference type="EMBL" id="PKK29057.1"/>
    </source>
</evidence>
<gene>
    <name evidence="7" type="primary">TBC1D22A</name>
    <name evidence="7" type="ORF">A306_00007158</name>
</gene>
<dbReference type="PROSITE" id="PS50086">
    <property type="entry name" value="TBC_RABGAP"/>
    <property type="match status" value="1"/>
</dbReference>
<feature type="domain" description="Rab-GAP TBC" evidence="6">
    <location>
        <begin position="359"/>
        <end position="583"/>
    </location>
</feature>
<dbReference type="PANTHER" id="PTHR22957:SF255">
    <property type="entry name" value="TBC1 DOMAIN FAMILY MEMBER 22A"/>
    <property type="match status" value="1"/>
</dbReference>
<reference evidence="7 8" key="1">
    <citation type="journal article" date="2013" name="Science">
        <title>Genomic diversity and evolution of the head crest in the rock pigeon.</title>
        <authorList>
            <person name="Shapiro M.D."/>
            <person name="Kronenberg Z."/>
            <person name="Li C."/>
            <person name="Domyan E.T."/>
            <person name="Pan H."/>
            <person name="Campbell M."/>
            <person name="Tan H."/>
            <person name="Huff C.D."/>
            <person name="Hu H."/>
            <person name="Vickrey A.I."/>
            <person name="Nielsen S.C."/>
            <person name="Stringham S.A."/>
            <person name="Hu H."/>
            <person name="Willerslev E."/>
            <person name="Gilbert M.T."/>
            <person name="Yandell M."/>
            <person name="Zhang G."/>
            <person name="Wang J."/>
        </authorList>
    </citation>
    <scope>NUCLEOTIDE SEQUENCE [LARGE SCALE GENOMIC DNA]</scope>
    <source>
        <tissue evidence="7">Blood</tissue>
    </source>
</reference>
<dbReference type="FunFam" id="1.10.8.270:FF:000004">
    <property type="entry name" value="TBC1 domain family, member 22B"/>
    <property type="match status" value="1"/>
</dbReference>
<feature type="signal peptide" evidence="5">
    <location>
        <begin position="1"/>
        <end position="29"/>
    </location>
</feature>
<comment type="caution">
    <text evidence="7">The sequence shown here is derived from an EMBL/GenBank/DDBJ whole genome shotgun (WGS) entry which is preliminary data.</text>
</comment>
<dbReference type="FunFam" id="1.10.472.80:FF:000001">
    <property type="entry name" value="TBC1 domain family member 22B"/>
    <property type="match status" value="1"/>
</dbReference>
<dbReference type="InterPro" id="IPR035969">
    <property type="entry name" value="Rab-GAP_TBC_sf"/>
</dbReference>
<sequence>MGLSWFVSLETLGQLGWWRWCCRLAGTLAGCGWKDGITTSISSQAPVGLPALTPQHNAVLPRLCCHTDYTLEISGVSSWKKAKILSFPTESIVGPNNVEFQETRSVLKRGPVAFANFPVFYPRLRLGKRPSSSESLKSQLHIVSDFRKEQFPPLDGCIQHVYGAQHPPFDPLLHGTLIKPGSKPPTTPVKLKKVSTFQEFESNTSDAWDLGDDDDELLAIAAENLNTEVVMETAHKVIQNHSKLQEQHKFQEEHLQEEKQVESAELTSITYVDNRLVKSVSEGHTSSSSDNASESSSMQRSQSLPQTCTPPLVSGMADCNASVTPALTEREASRLDKFKQLLAGPNTDLEELRKLSWSGIPKRVRPIAWKLLSGYLPANVDRRESTLKRKRKEYFAFVEQYYDSRNDENHQDTYRQIHIDIPRMSPEVLRLQPKVTEIFERILFIWAIRHPASGYVQGINDLVTPFFVVFVCEYIEEEEVENFDVSSLPEEVLQNIEADSYWCMSKLLDGIQDNYTFAQPGIQKKVKMLEELVSRIDEQVHRHLDQHEVKYLQFAFRWMNNLLMREVPLHCTIRLWDTYQSEPEGFSHFHLYVCAAFLVRWRKEILEEKDFQELLIFLQNLPTVHWGDEEISVLLAEAYRLKFAFADAPNHYKK</sequence>
<dbReference type="EMBL" id="AKCR02000012">
    <property type="protein sequence ID" value="PKK29057.1"/>
    <property type="molecule type" value="Genomic_DNA"/>
</dbReference>
<evidence type="ECO:0000313" key="8">
    <source>
        <dbReference type="Proteomes" id="UP000053872"/>
    </source>
</evidence>
<dbReference type="Gene3D" id="1.10.10.750">
    <property type="entry name" value="Ypt/Rab-GAP domain of gyp1p, domain 1"/>
    <property type="match status" value="1"/>
</dbReference>
<dbReference type="GO" id="GO:0005096">
    <property type="term" value="F:GTPase activator activity"/>
    <property type="evidence" value="ECO:0007669"/>
    <property type="project" value="UniProtKB-KW"/>
</dbReference>
<dbReference type="Gene3D" id="1.10.8.270">
    <property type="entry name" value="putative rabgap domain of human tbc1 domain family member 14 like domains"/>
    <property type="match status" value="1"/>
</dbReference>
<dbReference type="InParanoid" id="A0A2I0MH99"/>
<dbReference type="SUPFAM" id="SSF47923">
    <property type="entry name" value="Ypt/Rab-GAP domain of gyp1p"/>
    <property type="match status" value="2"/>
</dbReference>
<keyword evidence="2" id="KW-0597">Phosphoprotein</keyword>
<dbReference type="InterPro" id="IPR000195">
    <property type="entry name" value="Rab-GAP-TBC_dom"/>
</dbReference>
<dbReference type="AlphaFoldDB" id="A0A2I0MH99"/>
<dbReference type="SMART" id="SM00164">
    <property type="entry name" value="TBC"/>
    <property type="match status" value="1"/>
</dbReference>